<protein>
    <submittedName>
        <fullName evidence="1">Kinase</fullName>
    </submittedName>
</protein>
<dbReference type="InterPro" id="IPR027417">
    <property type="entry name" value="P-loop_NTPase"/>
</dbReference>
<organism evidence="1 2">
    <name type="scientific">Candidatus Enterococcus willemsii</name>
    <dbReference type="NCBI Taxonomy" id="1857215"/>
    <lineage>
        <taxon>Bacteria</taxon>
        <taxon>Bacillati</taxon>
        <taxon>Bacillota</taxon>
        <taxon>Bacilli</taxon>
        <taxon>Lactobacillales</taxon>
        <taxon>Enterococcaceae</taxon>
        <taxon>Enterococcus</taxon>
    </lineage>
</organism>
<gene>
    <name evidence="1" type="ORF">BAU17_02470</name>
</gene>
<reference evidence="1 2" key="1">
    <citation type="submission" date="2016-06" db="EMBL/GenBank/DDBJ databases">
        <title>Four novel species of enterococci isolated from chicken manure.</title>
        <authorList>
            <person name="Van Tyne D."/>
        </authorList>
    </citation>
    <scope>NUCLEOTIDE SEQUENCE [LARGE SCALE GENOMIC DNA]</scope>
    <source>
        <strain evidence="1 2">CU12B</strain>
    </source>
</reference>
<comment type="caution">
    <text evidence="1">The sequence shown here is derived from an EMBL/GenBank/DDBJ whole genome shotgun (WGS) entry which is preliminary data.</text>
</comment>
<accession>A0ABQ6YXG4</accession>
<dbReference type="RefSeq" id="WP_161902745.1">
    <property type="nucleotide sequence ID" value="NZ_MAEL01000049.1"/>
</dbReference>
<dbReference type="Proteomes" id="UP000782705">
    <property type="component" value="Unassembled WGS sequence"/>
</dbReference>
<dbReference type="EMBL" id="MAEL01000049">
    <property type="protein sequence ID" value="KAF1302572.1"/>
    <property type="molecule type" value="Genomic_DNA"/>
</dbReference>
<dbReference type="GO" id="GO:0016301">
    <property type="term" value="F:kinase activity"/>
    <property type="evidence" value="ECO:0007669"/>
    <property type="project" value="UniProtKB-KW"/>
</dbReference>
<name>A0ABQ6YXG4_9ENTE</name>
<sequence length="202" mass="23967">MNKYLILLAGSPATGKTYLTNKIKQVLPNIFIITPDELKENIADSVGFDNLDEKKKLEEQVWSVYYQVLDLYMQIGRQFILSEYPFSDKQKAQLSHLAEEHDYQVITIRLVADFEKLWERRKQRDIQPDRHLSHIMSHYHFGDTLENRQLADNRITKEGFRQIIEDRQYHQFCLGTLYEYDVTDFSVVDYTKLLETLGKLKN</sequence>
<dbReference type="Pfam" id="PF13671">
    <property type="entry name" value="AAA_33"/>
    <property type="match status" value="1"/>
</dbReference>
<keyword evidence="1" id="KW-0808">Transferase</keyword>
<dbReference type="Gene3D" id="3.40.50.300">
    <property type="entry name" value="P-loop containing nucleotide triphosphate hydrolases"/>
    <property type="match status" value="1"/>
</dbReference>
<evidence type="ECO:0000313" key="2">
    <source>
        <dbReference type="Proteomes" id="UP000782705"/>
    </source>
</evidence>
<proteinExistence type="predicted"/>
<keyword evidence="2" id="KW-1185">Reference proteome</keyword>
<dbReference type="SUPFAM" id="SSF52540">
    <property type="entry name" value="P-loop containing nucleoside triphosphate hydrolases"/>
    <property type="match status" value="1"/>
</dbReference>
<evidence type="ECO:0000313" key="1">
    <source>
        <dbReference type="EMBL" id="KAF1302572.1"/>
    </source>
</evidence>
<keyword evidence="1" id="KW-0418">Kinase</keyword>